<name>G1D3U5_9CAUD</name>
<dbReference type="GeneID" id="40233717"/>
<protein>
    <submittedName>
        <fullName evidence="1">Uncharacterized protein</fullName>
    </submittedName>
</protein>
<gene>
    <name evidence="1" type="primary">60</name>
    <name evidence="1" type="ORF">LITTLEE_60</name>
</gene>
<organism evidence="1 2">
    <name type="scientific">Mycobacterium phage LittleE</name>
    <dbReference type="NCBI Taxonomy" id="2922212"/>
    <lineage>
        <taxon>Viruses</taxon>
        <taxon>Duplodnaviria</taxon>
        <taxon>Heunggongvirae</taxon>
        <taxon>Uroviricota</taxon>
        <taxon>Caudoviricetes</taxon>
        <taxon>Omegavirus</taxon>
        <taxon>Omegavirus littlee</taxon>
    </lineage>
</organism>
<proteinExistence type="predicted"/>
<dbReference type="OrthoDB" id="15064at10239"/>
<accession>G1D3U5</accession>
<dbReference type="Proteomes" id="UP000008414">
    <property type="component" value="Segment"/>
</dbReference>
<evidence type="ECO:0000313" key="2">
    <source>
        <dbReference type="Proteomes" id="UP000008414"/>
    </source>
</evidence>
<reference evidence="1 2" key="1">
    <citation type="journal article" date="2012" name="J. Virol.">
        <title>Complete Genome Sequences of 138 Mycobacteriophages.</title>
        <authorList>
            <consortium name="the Science Education Alliance Phage Hunters Advancing Genomics and Evolutionary Science Program"/>
            <consortium name="the KwaZulu-Natal Research Institute for Tuberculosis and HIV Mycobacterial Genetics Course Students"/>
            <consortium name="the Phage Hunters Integrating Research and Education Program"/>
            <person name="Hatfull G.F."/>
        </authorList>
    </citation>
    <scope>NUCLEOTIDE SEQUENCE [LARGE SCALE GENOMIC DNA]</scope>
    <source>
        <strain evidence="1">LittleE</strain>
    </source>
</reference>
<evidence type="ECO:0000313" key="1">
    <source>
        <dbReference type="EMBL" id="AEK09443.1"/>
    </source>
</evidence>
<dbReference type="EMBL" id="JF937101">
    <property type="protein sequence ID" value="AEK09443.1"/>
    <property type="molecule type" value="Genomic_DNA"/>
</dbReference>
<dbReference type="RefSeq" id="YP_009636971.1">
    <property type="nucleotide sequence ID" value="NC_042322.1"/>
</dbReference>
<sequence length="98" mass="11235">MSHPTTDPGDGRKECQRCGKWVFEVIHSCKGVPVTISAWNRYLDDLIDRWHDSPDDELPPLHTFLGMTWAEYTAWTADPSAIPARFLGYVYRPGGWLQ</sequence>
<keyword evidence="2" id="KW-1185">Reference proteome</keyword>